<keyword evidence="2" id="KW-1185">Reference proteome</keyword>
<dbReference type="Gene3D" id="6.10.10.120">
    <property type="entry name" value="Antitoxin ParD1-like"/>
    <property type="match status" value="1"/>
</dbReference>
<protein>
    <recommendedName>
        <fullName evidence="3">Type II toxin-antitoxin system ParD family antitoxin</fullName>
    </recommendedName>
</protein>
<reference evidence="1 2" key="1">
    <citation type="journal article" date="2023" name="Int. J. Syst. Evol. Microbiol.">
        <title>Methylocystis iwaonis sp. nov., a type II methane-oxidizing bacterium from surface soil of a rice paddy field in Japan, and emended description of the genus Methylocystis (ex Whittenbury et al. 1970) Bowman et al. 1993.</title>
        <authorList>
            <person name="Kaise H."/>
            <person name="Sawadogo J.B."/>
            <person name="Alam M.S."/>
            <person name="Ueno C."/>
            <person name="Dianou D."/>
            <person name="Shinjo R."/>
            <person name="Asakawa S."/>
        </authorList>
    </citation>
    <scope>NUCLEOTIDE SEQUENCE [LARGE SCALE GENOMIC DNA]</scope>
    <source>
        <strain evidence="1 2">SS37A-Re</strain>
    </source>
</reference>
<evidence type="ECO:0008006" key="3">
    <source>
        <dbReference type="Google" id="ProtNLM"/>
    </source>
</evidence>
<gene>
    <name evidence="1" type="ORF">SS37A_18040</name>
</gene>
<proteinExistence type="predicted"/>
<name>A0ABM8E8I6_9HYPH</name>
<organism evidence="1 2">
    <name type="scientific">Methylocystis iwaonis</name>
    <dbReference type="NCBI Taxonomy" id="2885079"/>
    <lineage>
        <taxon>Bacteria</taxon>
        <taxon>Pseudomonadati</taxon>
        <taxon>Pseudomonadota</taxon>
        <taxon>Alphaproteobacteria</taxon>
        <taxon>Hyphomicrobiales</taxon>
        <taxon>Methylocystaceae</taxon>
        <taxon>Methylocystis</taxon>
    </lineage>
</organism>
<accession>A0ABM8E8I6</accession>
<sequence>MDAKVASGAYASTSDVVCDALEALAERDARLEEWLTRDVASVYDQMKSQPQTAIPAEEVFAGLR</sequence>
<evidence type="ECO:0000313" key="1">
    <source>
        <dbReference type="EMBL" id="BDV34275.1"/>
    </source>
</evidence>
<dbReference type="Proteomes" id="UP001317629">
    <property type="component" value="Chromosome"/>
</dbReference>
<dbReference type="InterPro" id="IPR038296">
    <property type="entry name" value="ParD_sf"/>
</dbReference>
<evidence type="ECO:0000313" key="2">
    <source>
        <dbReference type="Proteomes" id="UP001317629"/>
    </source>
</evidence>
<dbReference type="EMBL" id="AP027142">
    <property type="protein sequence ID" value="BDV34275.1"/>
    <property type="molecule type" value="Genomic_DNA"/>
</dbReference>